<keyword evidence="6" id="KW-0808">Transferase</keyword>
<dbReference type="SMART" id="SM00028">
    <property type="entry name" value="TPR"/>
    <property type="match status" value="11"/>
</dbReference>
<dbReference type="STRING" id="156889.Mmc1_2985"/>
<keyword evidence="1" id="KW-0677">Repeat</keyword>
<evidence type="ECO:0000256" key="1">
    <source>
        <dbReference type="ARBA" id="ARBA00022737"/>
    </source>
</evidence>
<keyword evidence="2 3" id="KW-0802">TPR repeat</keyword>
<dbReference type="PROSITE" id="PS50005">
    <property type="entry name" value="TPR"/>
    <property type="match status" value="3"/>
</dbReference>
<dbReference type="OrthoDB" id="9778733at2"/>
<accession>A0LBY3</accession>
<dbReference type="InterPro" id="IPR052943">
    <property type="entry name" value="TMTC_O-mannosyl-trnsfr"/>
</dbReference>
<dbReference type="Pfam" id="PF13432">
    <property type="entry name" value="TPR_16"/>
    <property type="match status" value="2"/>
</dbReference>
<dbReference type="KEGG" id="mgm:Mmc1_2985"/>
<dbReference type="AlphaFoldDB" id="A0LBY3"/>
<dbReference type="eggNOG" id="COG0859">
    <property type="taxonomic scope" value="Bacteria"/>
</dbReference>
<dbReference type="Gene3D" id="1.25.40.10">
    <property type="entry name" value="Tetratricopeptide repeat domain"/>
    <property type="match status" value="2"/>
</dbReference>
<dbReference type="eggNOG" id="COG5010">
    <property type="taxonomic scope" value="Bacteria"/>
</dbReference>
<evidence type="ECO:0000256" key="2">
    <source>
        <dbReference type="ARBA" id="ARBA00022803"/>
    </source>
</evidence>
<dbReference type="HOGENOM" id="CLU_010140_1_0_5"/>
<feature type="compositionally biased region" description="Polar residues" evidence="4">
    <location>
        <begin position="10"/>
        <end position="29"/>
    </location>
</feature>
<name>A0LBY3_MAGMM</name>
<dbReference type="InterPro" id="IPR027417">
    <property type="entry name" value="P-loop_NTPase"/>
</dbReference>
<evidence type="ECO:0000256" key="4">
    <source>
        <dbReference type="SAM" id="MobiDB-lite"/>
    </source>
</evidence>
<dbReference type="Pfam" id="PF07721">
    <property type="entry name" value="TPR_4"/>
    <property type="match status" value="1"/>
</dbReference>
<dbReference type="InterPro" id="IPR011990">
    <property type="entry name" value="TPR-like_helical_dom_sf"/>
</dbReference>
<dbReference type="Pfam" id="PF07719">
    <property type="entry name" value="TPR_2"/>
    <property type="match status" value="1"/>
</dbReference>
<evidence type="ECO:0000313" key="7">
    <source>
        <dbReference type="Proteomes" id="UP000002586"/>
    </source>
</evidence>
<dbReference type="RefSeq" id="WP_011714540.1">
    <property type="nucleotide sequence ID" value="NC_008576.1"/>
</dbReference>
<reference evidence="6 7" key="2">
    <citation type="journal article" date="2012" name="Int. J. Syst. Evol. Microbiol.">
        <title>Magnetococcus marinus gen. nov., sp. nov., a marine, magnetotactic bacterium that represents a novel lineage (Magnetococcaceae fam. nov.; Magnetococcales ord. nov.) at the base of the Alphaproteobacteria.</title>
        <authorList>
            <person name="Bazylinski D.A."/>
            <person name="Williams T.J."/>
            <person name="Lefevre C.T."/>
            <person name="Berg R.J."/>
            <person name="Zhang C.L."/>
            <person name="Bowser S.S."/>
            <person name="Dean A.J."/>
            <person name="Beveridge T.J."/>
        </authorList>
    </citation>
    <scope>NUCLEOTIDE SEQUENCE [LARGE SCALE GENOMIC DNA]</scope>
    <source>
        <strain evidence="7">ATCC BAA-1437 / JCM 17883 / MC-1</strain>
    </source>
</reference>
<dbReference type="SUPFAM" id="SSF53756">
    <property type="entry name" value="UDP-Glycosyltransferase/glycogen phosphorylase"/>
    <property type="match status" value="1"/>
</dbReference>
<dbReference type="Pfam" id="PF00685">
    <property type="entry name" value="Sulfotransfer_1"/>
    <property type="match status" value="1"/>
</dbReference>
<dbReference type="PANTHER" id="PTHR44809">
    <property type="match status" value="1"/>
</dbReference>
<dbReference type="Gene3D" id="3.40.50.300">
    <property type="entry name" value="P-loop containing nucleotide triphosphate hydrolases"/>
    <property type="match status" value="1"/>
</dbReference>
<feature type="repeat" description="TPR" evidence="3">
    <location>
        <begin position="342"/>
        <end position="375"/>
    </location>
</feature>
<dbReference type="Pfam" id="PF14559">
    <property type="entry name" value="TPR_19"/>
    <property type="match status" value="1"/>
</dbReference>
<gene>
    <name evidence="6" type="ordered locus">Mmc1_2985</name>
</gene>
<sequence length="1077" mass="119385">MARKKKQKKFPSSQAAAISATEAPQQPTTGDRHTPPAQRYSAAMALHRRGALNEAEAAYKTELLQDPDDAEGHHLLGLLLYQQQRHAEARPHLARVSALRPQSAYHHYHCGLVDMALQDFAAATTCFQKALQYKPDYTDALLNLGVVYQQQGKPQAAEQAWLQAIQVDPSSMGAYINLGLFYQEQQRLPDAKQVLMQGLKHAPNALPLQEKLAQLLTTLGEYPAALPLLEAVAQAKPTDWGAQRALGLAQIQVGAFAAAVPQLERVAQADEGRIATLHGLATALQGCGRVDEAVQVWWRILDNFPTHKDTLFQLSSTLFHQGEKEVAEPLFARMAALHPHSPEAFANWGHCLSEMGRFAEAERACRHALRLNPATLEAGIVLGGRVLRRLHRLEEAVAVCQTHLAYHPNNPRVANNLAMILLNVGKIAEAKQVCLEVLAHDPNYSDTHMNLSVIELVEGDLRAGFKRYQHRYHTKLFVQGMQALAGNTLWEGQDLAGKSLVVLPEQGLGDQLQMVRYLPLFKTRGLRRLEVVCSKPLLALFQQVAGVDAWHTSAEALSMQAFDYYCMDMNLPHGFGTELATIPATVPYLQAEAAIQAAWKSRLDAACDQPLRVGLVWAGNPNHERDQARSIPLARLAPLLAIEGISWVSLQLNASSADRNSPLWSKLVHLESHVSDFAQTAGLLANLDLLIAVDTSVVHLAGAMGCPVWSLIAYSPDWRWLLERQDSPWYPTMTLFRQSRLGDWPGVVRGVVEALGERFKLPLPVRPAAVEPLAQAEPNFKSRCSAVLTDKQQLFFCFGPPKNGTTLLQYLLDQHPEISCPAEHDFSKLKTSLNTGCVEYAAHAARIHSRIGGLSVGGVNPLLSSRGFRFMVETIIQDSARGRSIIGANDNQIIEDMEGYYLDFERPKMIAIFRNPIDMALSSWNHNHLLAEQEKNDAHLEVMRPYGGLAGWADRMVTEFIHHVQQALAFHGRYGDLHVMRYESLVKQKRQVSAGLFDYLGASCSDALLERIEQLTSLQAMREQARRRDFFRSGSVNMGAGALDDGVRQHLLQRAQPWLQQLDALIEGQRATGQGPA</sequence>
<keyword evidence="7" id="KW-1185">Reference proteome</keyword>
<feature type="domain" description="Sulfotransferase" evidence="5">
    <location>
        <begin position="796"/>
        <end position="1025"/>
    </location>
</feature>
<proteinExistence type="predicted"/>
<feature type="repeat" description="TPR" evidence="3">
    <location>
        <begin position="104"/>
        <end position="137"/>
    </location>
</feature>
<dbReference type="Gene3D" id="3.40.50.2000">
    <property type="entry name" value="Glycogen Phosphorylase B"/>
    <property type="match status" value="1"/>
</dbReference>
<dbReference type="SUPFAM" id="SSF52540">
    <property type="entry name" value="P-loop containing nucleoside triphosphate hydrolases"/>
    <property type="match status" value="1"/>
</dbReference>
<dbReference type="InterPro" id="IPR011717">
    <property type="entry name" value="TPR-4"/>
</dbReference>
<protein>
    <submittedName>
        <fullName evidence="6">Sulfotransferase</fullName>
    </submittedName>
</protein>
<feature type="repeat" description="TPR" evidence="3">
    <location>
        <begin position="138"/>
        <end position="171"/>
    </location>
</feature>
<dbReference type="GO" id="GO:0042802">
    <property type="term" value="F:identical protein binding"/>
    <property type="evidence" value="ECO:0007669"/>
    <property type="project" value="InterPro"/>
</dbReference>
<dbReference type="Proteomes" id="UP000002586">
    <property type="component" value="Chromosome"/>
</dbReference>
<dbReference type="SUPFAM" id="SSF48452">
    <property type="entry name" value="TPR-like"/>
    <property type="match status" value="2"/>
</dbReference>
<evidence type="ECO:0000256" key="3">
    <source>
        <dbReference type="PROSITE-ProRule" id="PRU00339"/>
    </source>
</evidence>
<evidence type="ECO:0000259" key="5">
    <source>
        <dbReference type="Pfam" id="PF00685"/>
    </source>
</evidence>
<dbReference type="eggNOG" id="COG0457">
    <property type="taxonomic scope" value="Bacteria"/>
</dbReference>
<evidence type="ECO:0000313" key="6">
    <source>
        <dbReference type="EMBL" id="ABK45476.1"/>
    </source>
</evidence>
<dbReference type="InterPro" id="IPR000863">
    <property type="entry name" value="Sulfotransferase_dom"/>
</dbReference>
<organism evidence="6 7">
    <name type="scientific">Magnetococcus marinus (strain ATCC BAA-1437 / JCM 17883 / MC-1)</name>
    <dbReference type="NCBI Taxonomy" id="156889"/>
    <lineage>
        <taxon>Bacteria</taxon>
        <taxon>Pseudomonadati</taxon>
        <taxon>Pseudomonadota</taxon>
        <taxon>Magnetococcia</taxon>
        <taxon>Magnetococcales</taxon>
        <taxon>Magnetococcaceae</taxon>
        <taxon>Magnetococcus</taxon>
    </lineage>
</organism>
<dbReference type="InterPro" id="IPR019734">
    <property type="entry name" value="TPR_rpt"/>
</dbReference>
<dbReference type="PANTHER" id="PTHR44809:SF1">
    <property type="entry name" value="PROTEIN O-MANNOSYL-TRANSFERASE TMTC1"/>
    <property type="match status" value="1"/>
</dbReference>
<dbReference type="Pfam" id="PF13414">
    <property type="entry name" value="TPR_11"/>
    <property type="match status" value="1"/>
</dbReference>
<dbReference type="EMBL" id="CP000471">
    <property type="protein sequence ID" value="ABK45476.1"/>
    <property type="molecule type" value="Genomic_DNA"/>
</dbReference>
<dbReference type="InterPro" id="IPR013105">
    <property type="entry name" value="TPR_2"/>
</dbReference>
<reference evidence="7" key="1">
    <citation type="journal article" date="2009" name="Appl. Environ. Microbiol.">
        <title>Complete genome sequence of the chemolithoautotrophic marine magnetotactic coccus strain MC-1.</title>
        <authorList>
            <person name="Schubbe S."/>
            <person name="Williams T.J."/>
            <person name="Xie G."/>
            <person name="Kiss H.E."/>
            <person name="Brettin T.S."/>
            <person name="Martinez D."/>
            <person name="Ross C.A."/>
            <person name="Schuler D."/>
            <person name="Cox B.L."/>
            <person name="Nealson K.H."/>
            <person name="Bazylinski D.A."/>
        </authorList>
    </citation>
    <scope>NUCLEOTIDE SEQUENCE [LARGE SCALE GENOMIC DNA]</scope>
    <source>
        <strain evidence="7">ATCC BAA-1437 / JCM 17883 / MC-1</strain>
    </source>
</reference>
<feature type="region of interest" description="Disordered" evidence="4">
    <location>
        <begin position="1"/>
        <end position="38"/>
    </location>
</feature>
<dbReference type="GO" id="GO:0008146">
    <property type="term" value="F:sulfotransferase activity"/>
    <property type="evidence" value="ECO:0007669"/>
    <property type="project" value="InterPro"/>
</dbReference>